<reference evidence="3" key="1">
    <citation type="journal article" date="2021" name="BMC Genomics">
        <title>Chromosome-level genome assembly and manually-curated proteome of model necrotroph Parastagonospora nodorum Sn15 reveals a genome-wide trove of candidate effector homologs, and redundancy of virulence-related functions within an accessory chromosome.</title>
        <authorList>
            <person name="Bertazzoni S."/>
            <person name="Jones D.A.B."/>
            <person name="Phan H.T."/>
            <person name="Tan K.-C."/>
            <person name="Hane J.K."/>
        </authorList>
    </citation>
    <scope>NUCLEOTIDE SEQUENCE [LARGE SCALE GENOMIC DNA]</scope>
    <source>
        <strain evidence="3">SN15 / ATCC MYA-4574 / FGSC 10173)</strain>
    </source>
</reference>
<dbReference type="InterPro" id="IPR039197">
    <property type="entry name" value="Mrs1/Cce1"/>
</dbReference>
<dbReference type="PANTHER" id="PTHR28072:SF1">
    <property type="entry name" value="CRUCIFORM CUTTING ENDONUCLEASE 1, MITOCHONDRIAL-RELATED"/>
    <property type="match status" value="1"/>
</dbReference>
<dbReference type="EMBL" id="CP069035">
    <property type="protein sequence ID" value="QRD02360.1"/>
    <property type="molecule type" value="Genomic_DNA"/>
</dbReference>
<dbReference type="KEGG" id="pno:SNOG_05333"/>
<feature type="domain" description="Mitochondrial resolvase Ydc2 catalytic" evidence="1">
    <location>
        <begin position="69"/>
        <end position="365"/>
    </location>
</feature>
<organism evidence="2 3">
    <name type="scientific">Phaeosphaeria nodorum (strain SN15 / ATCC MYA-4574 / FGSC 10173)</name>
    <name type="common">Glume blotch fungus</name>
    <name type="synonym">Parastagonospora nodorum</name>
    <dbReference type="NCBI Taxonomy" id="321614"/>
    <lineage>
        <taxon>Eukaryota</taxon>
        <taxon>Fungi</taxon>
        <taxon>Dikarya</taxon>
        <taxon>Ascomycota</taxon>
        <taxon>Pezizomycotina</taxon>
        <taxon>Dothideomycetes</taxon>
        <taxon>Pleosporomycetidae</taxon>
        <taxon>Pleosporales</taxon>
        <taxon>Pleosporineae</taxon>
        <taxon>Phaeosphaeriaceae</taxon>
        <taxon>Parastagonospora</taxon>
    </lineage>
</organism>
<dbReference type="Proteomes" id="UP000663193">
    <property type="component" value="Chromosome 13"/>
</dbReference>
<accession>A0A7U2I5A2</accession>
<proteinExistence type="predicted"/>
<dbReference type="PANTHER" id="PTHR28072">
    <property type="entry name" value="CRUCIFORM CUTTING ENDONUCLEASE 1, MITOCHONDRIAL-RELATED"/>
    <property type="match status" value="1"/>
</dbReference>
<dbReference type="VEuPathDB" id="FungiDB:JI435_053330"/>
<evidence type="ECO:0000313" key="2">
    <source>
        <dbReference type="EMBL" id="QRD02360.1"/>
    </source>
</evidence>
<keyword evidence="3" id="KW-1185">Reference proteome</keyword>
<sequence>MPPKLPPKPRPVTAKALQALLTRIGSASSGTKDVLHERFQRDVAHSRLFALRPEWQARQKKKHGRQLRILSIDMGIKNLAFCDVSVDYKNGNATNPTMDIMRWDKINLVDATRDLRRPGLQAKDHAKDAEDVDPYSLPVLSRTAYWFIKQEVLAVAPDIILIESQRWRSAGSAAILQWTVRVNTLEAMLWAVLETLRTERLTSPSKIKNEESCKLDFEVYGVDPKRVGQFWLAQHARARAEDLDQAVEALALEDTPPTTKAATKKIPRSKAEKKAKIALLRSWLSIEPASTASSTPDSSPVISINIGPAAVMAREALRLPAPGKEEKTKNTKSSEEGKDIKKLDDITDCCLQAAAWIAWESNRLQLYNVWDAKRGKDKNLTELDDGILRDMVEVAGE</sequence>
<dbReference type="SUPFAM" id="SSF53098">
    <property type="entry name" value="Ribonuclease H-like"/>
    <property type="match status" value="1"/>
</dbReference>
<gene>
    <name evidence="2" type="ORF">JI435_053330</name>
</gene>
<dbReference type="InterPro" id="IPR036397">
    <property type="entry name" value="RNaseH_sf"/>
</dbReference>
<dbReference type="Gene3D" id="3.30.420.10">
    <property type="entry name" value="Ribonuclease H-like superfamily/Ribonuclease H"/>
    <property type="match status" value="1"/>
</dbReference>
<evidence type="ECO:0000313" key="3">
    <source>
        <dbReference type="Proteomes" id="UP000663193"/>
    </source>
</evidence>
<evidence type="ECO:0000259" key="1">
    <source>
        <dbReference type="Pfam" id="PF09159"/>
    </source>
</evidence>
<dbReference type="CDD" id="cd16963">
    <property type="entry name" value="CCE1"/>
    <property type="match status" value="1"/>
</dbReference>
<dbReference type="InterPro" id="IPR015242">
    <property type="entry name" value="Ydc2_cat"/>
</dbReference>
<dbReference type="AlphaFoldDB" id="A0A7U2I5A2"/>
<dbReference type="InterPro" id="IPR012337">
    <property type="entry name" value="RNaseH-like_sf"/>
</dbReference>
<dbReference type="OrthoDB" id="5552842at2759"/>
<dbReference type="GO" id="GO:0003676">
    <property type="term" value="F:nucleic acid binding"/>
    <property type="evidence" value="ECO:0007669"/>
    <property type="project" value="InterPro"/>
</dbReference>
<protein>
    <recommendedName>
        <fullName evidence="1">Mitochondrial resolvase Ydc2 catalytic domain-containing protein</fullName>
    </recommendedName>
</protein>
<dbReference type="Pfam" id="PF09159">
    <property type="entry name" value="Ydc2-catalyt"/>
    <property type="match status" value="1"/>
</dbReference>
<dbReference type="RefSeq" id="XP_001795740.1">
    <property type="nucleotide sequence ID" value="XM_001795688.1"/>
</dbReference>
<name>A0A7U2I5A2_PHANO</name>